<accession>F6FIS7</accession>
<dbReference type="Proteomes" id="UP000007952">
    <property type="component" value="Chromosome"/>
</dbReference>
<reference evidence="2 3" key="1">
    <citation type="journal article" date="2011" name="J. Bacteriol.">
        <title>Complete genome sequences of two hemotropic Mycoplasmas, Mycoplasma haemofelis strain Ohio2 and Mycoplasma suis strain Illinois.</title>
        <authorList>
            <person name="Messick J.B."/>
            <person name="Santos A.P."/>
            <person name="Guimaraes A.M."/>
        </authorList>
    </citation>
    <scope>NUCLEOTIDE SEQUENCE [LARGE SCALE GENOMIC DNA]</scope>
    <source>
        <strain evidence="2 3">Ohio2</strain>
    </source>
</reference>
<dbReference type="KEGG" id="mhf:MHF_0861"/>
<dbReference type="HOGENOM" id="CLU_096783_0_0_14"/>
<protein>
    <submittedName>
        <fullName evidence="2">Uncharacterized protein</fullName>
    </submittedName>
</protein>
<sequence length="230" mass="25814">MWWILIKMDLYKALALAGGTSTAVGGGILVSRSSLFQGTTNPVTTQKKETFRDKYTAAILAKEDELWNSKFGTLKGTAEPTHPTLKNAKERSKTNESEAKDLHKQGCSEIYDSELENSPHFKDFQTYCAKTMKDGIAKGETWNEQAHTESTPWNTKLTNLHSHNEDQKGVLSDSLKKVKEQISTGSESSPNWNESKRKALKDWCDETKVKVFLGEEEAQFKNAKLYCVGN</sequence>
<organism evidence="2 3">
    <name type="scientific">Mycoplasma haemofelis (strain Ohio2)</name>
    <dbReference type="NCBI Taxonomy" id="859194"/>
    <lineage>
        <taxon>Bacteria</taxon>
        <taxon>Bacillati</taxon>
        <taxon>Mycoplasmatota</taxon>
        <taxon>Mollicutes</taxon>
        <taxon>Mycoplasmataceae</taxon>
        <taxon>Mycoplasma</taxon>
    </lineage>
</organism>
<evidence type="ECO:0000313" key="3">
    <source>
        <dbReference type="Proteomes" id="UP000007952"/>
    </source>
</evidence>
<evidence type="ECO:0000256" key="1">
    <source>
        <dbReference type="SAM" id="MobiDB-lite"/>
    </source>
</evidence>
<dbReference type="STRING" id="859194.MHF_0861"/>
<dbReference type="AlphaFoldDB" id="F6FIS7"/>
<feature type="region of interest" description="Disordered" evidence="1">
    <location>
        <begin position="73"/>
        <end position="104"/>
    </location>
</feature>
<feature type="compositionally biased region" description="Basic and acidic residues" evidence="1">
    <location>
        <begin position="87"/>
        <end position="104"/>
    </location>
</feature>
<evidence type="ECO:0000313" key="2">
    <source>
        <dbReference type="EMBL" id="AEG73125.1"/>
    </source>
</evidence>
<gene>
    <name evidence="2" type="ordered locus">MHF_0861</name>
</gene>
<dbReference type="EMBL" id="CP002808">
    <property type="protein sequence ID" value="AEG73125.1"/>
    <property type="molecule type" value="Genomic_DNA"/>
</dbReference>
<reference key="2">
    <citation type="submission" date="2011-05" db="EMBL/GenBank/DDBJ databases">
        <title>The Genome of Mycoplasma haemofelis Strain Ohio2, a pathogenic hemoplasma of the cat.</title>
        <authorList>
            <person name="Santos A.P."/>
            <person name="Guimaraes A.M.S."/>
            <person name="SanMiguel P.J."/>
            <person name="Martin S.W."/>
            <person name="Messick J.B."/>
        </authorList>
    </citation>
    <scope>NUCLEOTIDE SEQUENCE</scope>
    <source>
        <strain>Ohio2</strain>
    </source>
</reference>
<name>F6FIS7_MYCHI</name>
<proteinExistence type="predicted"/>